<dbReference type="AlphaFoldDB" id="A0A3N0CXA6"/>
<evidence type="ECO:0000313" key="3">
    <source>
        <dbReference type="Proteomes" id="UP000267469"/>
    </source>
</evidence>
<reference evidence="2 3" key="1">
    <citation type="submission" date="2018-10" db="EMBL/GenBank/DDBJ databases">
        <title>Sinomicrobium pectinilyticum sp. nov., a pectinase-producing bacterium isolated from alkaline and saline soil, and emended description of the genus Sinomicrobium.</title>
        <authorList>
            <person name="Cheng B."/>
            <person name="Li C."/>
            <person name="Lai Q."/>
            <person name="Du M."/>
            <person name="Shao Z."/>
            <person name="Xu P."/>
            <person name="Yang C."/>
        </authorList>
    </citation>
    <scope>NUCLEOTIDE SEQUENCE [LARGE SCALE GENOMIC DNA]</scope>
    <source>
        <strain evidence="2 3">5DNS001</strain>
    </source>
</reference>
<keyword evidence="1" id="KW-0175">Coiled coil</keyword>
<sequence>LGEMDAKLLQKIEELTLYTIQQQKQIEVLLEQNKKQQEEIDQLKKQ</sequence>
<keyword evidence="3" id="KW-1185">Reference proteome</keyword>
<name>A0A3N0CXA6_SINP1</name>
<feature type="coiled-coil region" evidence="1">
    <location>
        <begin position="19"/>
        <end position="46"/>
    </location>
</feature>
<evidence type="ECO:0000256" key="1">
    <source>
        <dbReference type="SAM" id="Coils"/>
    </source>
</evidence>
<protein>
    <submittedName>
        <fullName evidence="2">Cell wall anchor protein</fullName>
    </submittedName>
</protein>
<comment type="caution">
    <text evidence="2">The sequence shown here is derived from an EMBL/GenBank/DDBJ whole genome shotgun (WGS) entry which is preliminary data.</text>
</comment>
<gene>
    <name evidence="2" type="ORF">ED312_23315</name>
</gene>
<accession>A0A3N0CXA6</accession>
<evidence type="ECO:0000313" key="2">
    <source>
        <dbReference type="EMBL" id="RNL68054.1"/>
    </source>
</evidence>
<proteinExistence type="predicted"/>
<feature type="non-terminal residue" evidence="2">
    <location>
        <position position="1"/>
    </location>
</feature>
<dbReference type="Proteomes" id="UP000267469">
    <property type="component" value="Unassembled WGS sequence"/>
</dbReference>
<dbReference type="EMBL" id="RJTM01000211">
    <property type="protein sequence ID" value="RNL68054.1"/>
    <property type="molecule type" value="Genomic_DNA"/>
</dbReference>
<organism evidence="2 3">
    <name type="scientific">Sinomicrobium pectinilyticum</name>
    <dbReference type="NCBI Taxonomy" id="1084421"/>
    <lineage>
        <taxon>Bacteria</taxon>
        <taxon>Pseudomonadati</taxon>
        <taxon>Bacteroidota</taxon>
        <taxon>Flavobacteriia</taxon>
        <taxon>Flavobacteriales</taxon>
        <taxon>Flavobacteriaceae</taxon>
        <taxon>Sinomicrobium</taxon>
    </lineage>
</organism>